<feature type="domain" description="HTH cro/C1-type" evidence="2">
    <location>
        <begin position="41"/>
        <end position="94"/>
    </location>
</feature>
<accession>A0A5J6FGN4</accession>
<dbReference type="Gene3D" id="1.10.260.40">
    <property type="entry name" value="lambda repressor-like DNA-binding domains"/>
    <property type="match status" value="1"/>
</dbReference>
<dbReference type="Proteomes" id="UP000326178">
    <property type="component" value="Chromosome"/>
</dbReference>
<reference evidence="3 4" key="1">
    <citation type="submission" date="2017-09" db="EMBL/GenBank/DDBJ databases">
        <authorList>
            <person name="Lee N."/>
            <person name="Cho B.-K."/>
        </authorList>
    </citation>
    <scope>NUCLEOTIDE SEQUENCE [LARGE SCALE GENOMIC DNA]</scope>
    <source>
        <strain evidence="3 4">ATCC 12769</strain>
    </source>
</reference>
<dbReference type="CDD" id="cd00093">
    <property type="entry name" value="HTH_XRE"/>
    <property type="match status" value="1"/>
</dbReference>
<dbReference type="SUPFAM" id="SSF47413">
    <property type="entry name" value="lambda repressor-like DNA-binding domains"/>
    <property type="match status" value="1"/>
</dbReference>
<dbReference type="Pfam" id="PF01381">
    <property type="entry name" value="HTH_3"/>
    <property type="match status" value="1"/>
</dbReference>
<organism evidence="3 4">
    <name type="scientific">Streptomyces nitrosporeus</name>
    <dbReference type="NCBI Taxonomy" id="28894"/>
    <lineage>
        <taxon>Bacteria</taxon>
        <taxon>Bacillati</taxon>
        <taxon>Actinomycetota</taxon>
        <taxon>Actinomycetes</taxon>
        <taxon>Kitasatosporales</taxon>
        <taxon>Streptomycetaceae</taxon>
        <taxon>Streptomyces</taxon>
    </lineage>
</organism>
<dbReference type="InterPro" id="IPR001387">
    <property type="entry name" value="Cro/C1-type_HTH"/>
</dbReference>
<evidence type="ECO:0000313" key="3">
    <source>
        <dbReference type="EMBL" id="QEU74664.1"/>
    </source>
</evidence>
<evidence type="ECO:0000256" key="1">
    <source>
        <dbReference type="SAM" id="MobiDB-lite"/>
    </source>
</evidence>
<dbReference type="SMART" id="SM00530">
    <property type="entry name" value="HTH_XRE"/>
    <property type="match status" value="1"/>
</dbReference>
<sequence length="97" mass="10541">MRRASRNSVVCRRGGRSHGSKAPRTARRGSSAVQRRPLRTRAARRAAGLTQEQVVLRIETDRATYNRIEMGHSAALLDSLILIADATGVSSSDLVGE</sequence>
<keyword evidence="4" id="KW-1185">Reference proteome</keyword>
<dbReference type="InterPro" id="IPR010982">
    <property type="entry name" value="Lambda_DNA-bd_dom_sf"/>
</dbReference>
<gene>
    <name evidence="3" type="ORF">CP967_24115</name>
</gene>
<feature type="compositionally biased region" description="Basic residues" evidence="1">
    <location>
        <begin position="13"/>
        <end position="27"/>
    </location>
</feature>
<evidence type="ECO:0000259" key="2">
    <source>
        <dbReference type="PROSITE" id="PS50943"/>
    </source>
</evidence>
<dbReference type="PROSITE" id="PS50943">
    <property type="entry name" value="HTH_CROC1"/>
    <property type="match status" value="1"/>
</dbReference>
<protein>
    <submittedName>
        <fullName evidence="3">XRE family transcriptional regulator</fullName>
    </submittedName>
</protein>
<name>A0A5J6FGN4_9ACTN</name>
<feature type="region of interest" description="Disordered" evidence="1">
    <location>
        <begin position="1"/>
        <end position="46"/>
    </location>
</feature>
<dbReference type="KEGG" id="snk:CP967_24115"/>
<dbReference type="EMBL" id="CP023702">
    <property type="protein sequence ID" value="QEU74664.1"/>
    <property type="molecule type" value="Genomic_DNA"/>
</dbReference>
<dbReference type="AlphaFoldDB" id="A0A5J6FGN4"/>
<proteinExistence type="predicted"/>
<dbReference type="GO" id="GO:0003677">
    <property type="term" value="F:DNA binding"/>
    <property type="evidence" value="ECO:0007669"/>
    <property type="project" value="InterPro"/>
</dbReference>
<evidence type="ECO:0000313" key="4">
    <source>
        <dbReference type="Proteomes" id="UP000326178"/>
    </source>
</evidence>